<organism evidence="2 3">
    <name type="scientific">Obba rivulosa</name>
    <dbReference type="NCBI Taxonomy" id="1052685"/>
    <lineage>
        <taxon>Eukaryota</taxon>
        <taxon>Fungi</taxon>
        <taxon>Dikarya</taxon>
        <taxon>Basidiomycota</taxon>
        <taxon>Agaricomycotina</taxon>
        <taxon>Agaricomycetes</taxon>
        <taxon>Polyporales</taxon>
        <taxon>Gelatoporiaceae</taxon>
        <taxon>Obba</taxon>
    </lineage>
</organism>
<evidence type="ECO:0000313" key="2">
    <source>
        <dbReference type="EMBL" id="OCH87071.1"/>
    </source>
</evidence>
<gene>
    <name evidence="2" type="ORF">OBBRIDRAFT_827936</name>
</gene>
<sequence length="490" mass="55460">MLSTTENYNTITPESLSQEMTTVKKSTPCTATTSVILLPMTAVQNIRYDRKSLARSNWLTFPKGLHTSGYKPKSGHIPMDWKMYIHPEGAVYYVNTSSKMPVITDTPVDNPAALKKLEQGIRVVWASMVESQMAVISNAELYIYAEPDADKCKYYMVDHDSQTEFWLEDAEMSSLHMSPVSSNTHLKYILQEHYWAHVEYFPHRPVPIYVRIELIDILRHAATDHMTSDSSTFPYDAEQCTKFAALVDSKNTESTTYMTCLIARIFVMITRHKYDHFYGEECARLSRDQSVYEWPEVKPTFAMRLCSALLFNLPKAMRRELELLYVDKIAYTTHWRAFMCTTKKGWQENIMMCTGLLVTNATLMGFAKYAAFTSSGLASMLLSLGGLLSGCTLLHVYGYADRVNAGIMTVYLRDVGNNKSGFEPVAAVFTLPKALALWSILFLFTDILTLFLAVPTFLNMIALGLISILVVASFVMMVAVLRRPSVDLMI</sequence>
<name>A0A8E2DHK4_9APHY</name>
<keyword evidence="1" id="KW-1133">Transmembrane helix</keyword>
<reference evidence="2 3" key="1">
    <citation type="submission" date="2016-07" db="EMBL/GenBank/DDBJ databases">
        <title>Draft genome of the white-rot fungus Obba rivulosa 3A-2.</title>
        <authorList>
            <consortium name="DOE Joint Genome Institute"/>
            <person name="Miettinen O."/>
            <person name="Riley R."/>
            <person name="Acob R."/>
            <person name="Barry K."/>
            <person name="Cullen D."/>
            <person name="De Vries R."/>
            <person name="Hainaut M."/>
            <person name="Hatakka A."/>
            <person name="Henrissat B."/>
            <person name="Hilden K."/>
            <person name="Kuo R."/>
            <person name="Labutti K."/>
            <person name="Lipzen A."/>
            <person name="Makela M.R."/>
            <person name="Sandor L."/>
            <person name="Spatafora J.W."/>
            <person name="Grigoriev I.V."/>
            <person name="Hibbett D.S."/>
        </authorList>
    </citation>
    <scope>NUCLEOTIDE SEQUENCE [LARGE SCALE GENOMIC DNA]</scope>
    <source>
        <strain evidence="2 3">3A-2</strain>
    </source>
</reference>
<dbReference type="Proteomes" id="UP000250043">
    <property type="component" value="Unassembled WGS sequence"/>
</dbReference>
<dbReference type="EMBL" id="KV722500">
    <property type="protein sequence ID" value="OCH87071.1"/>
    <property type="molecule type" value="Genomic_DNA"/>
</dbReference>
<evidence type="ECO:0000313" key="3">
    <source>
        <dbReference type="Proteomes" id="UP000250043"/>
    </source>
</evidence>
<dbReference type="OrthoDB" id="2674421at2759"/>
<keyword evidence="3" id="KW-1185">Reference proteome</keyword>
<evidence type="ECO:0000256" key="1">
    <source>
        <dbReference type="SAM" id="Phobius"/>
    </source>
</evidence>
<feature type="transmembrane region" description="Helical" evidence="1">
    <location>
        <begin position="460"/>
        <end position="481"/>
    </location>
</feature>
<accession>A0A8E2DHK4</accession>
<dbReference type="AlphaFoldDB" id="A0A8E2DHK4"/>
<protein>
    <submittedName>
        <fullName evidence="2">Uncharacterized protein</fullName>
    </submittedName>
</protein>
<keyword evidence="1" id="KW-0812">Transmembrane</keyword>
<feature type="transmembrane region" description="Helical" evidence="1">
    <location>
        <begin position="349"/>
        <end position="371"/>
    </location>
</feature>
<proteinExistence type="predicted"/>
<feature type="transmembrane region" description="Helical" evidence="1">
    <location>
        <begin position="435"/>
        <end position="454"/>
    </location>
</feature>
<feature type="transmembrane region" description="Helical" evidence="1">
    <location>
        <begin position="377"/>
        <end position="400"/>
    </location>
</feature>
<keyword evidence="1" id="KW-0472">Membrane</keyword>